<dbReference type="RefSeq" id="WP_180891835.1">
    <property type="nucleotide sequence ID" value="NZ_JACCKD010000002.1"/>
</dbReference>
<comment type="caution">
    <text evidence="3">The sequence shown here is derived from an EMBL/GenBank/DDBJ whole genome shotgun (WGS) entry which is preliminary data.</text>
</comment>
<feature type="transmembrane region" description="Helical" evidence="2">
    <location>
        <begin position="16"/>
        <end position="39"/>
    </location>
</feature>
<name>A0A837ZXS9_9PSEU</name>
<organism evidence="3 4">
    <name type="scientific">Haloechinothrix aidingensis</name>
    <dbReference type="NCBI Taxonomy" id="2752311"/>
    <lineage>
        <taxon>Bacteria</taxon>
        <taxon>Bacillati</taxon>
        <taxon>Actinomycetota</taxon>
        <taxon>Actinomycetes</taxon>
        <taxon>Pseudonocardiales</taxon>
        <taxon>Pseudonocardiaceae</taxon>
        <taxon>Haloechinothrix</taxon>
    </lineage>
</organism>
<feature type="region of interest" description="Disordered" evidence="1">
    <location>
        <begin position="73"/>
        <end position="102"/>
    </location>
</feature>
<evidence type="ECO:0000313" key="4">
    <source>
        <dbReference type="Proteomes" id="UP000582974"/>
    </source>
</evidence>
<evidence type="ECO:0000256" key="1">
    <source>
        <dbReference type="SAM" id="MobiDB-lite"/>
    </source>
</evidence>
<dbReference type="InterPro" id="IPR021903">
    <property type="entry name" value="DUF3515"/>
</dbReference>
<reference evidence="3 4" key="1">
    <citation type="submission" date="2020-07" db="EMBL/GenBank/DDBJ databases">
        <title>Genome of Haloechinothrix sp.</title>
        <authorList>
            <person name="Tang S.-K."/>
            <person name="Yang L."/>
            <person name="Zhu W.-Y."/>
        </authorList>
    </citation>
    <scope>NUCLEOTIDE SEQUENCE [LARGE SCALE GENOMIC DNA]</scope>
    <source>
        <strain evidence="3 4">YIM 98757</strain>
    </source>
</reference>
<evidence type="ECO:0000313" key="3">
    <source>
        <dbReference type="EMBL" id="MBA0124974.1"/>
    </source>
</evidence>
<proteinExistence type="predicted"/>
<protein>
    <submittedName>
        <fullName evidence="3">DUF3515 domain-containing protein</fullName>
    </submittedName>
</protein>
<dbReference type="AlphaFoldDB" id="A0A837ZXS9"/>
<dbReference type="EMBL" id="JACCKD010000002">
    <property type="protein sequence ID" value="MBA0124974.1"/>
    <property type="molecule type" value="Genomic_DNA"/>
</dbReference>
<keyword evidence="4" id="KW-1185">Reference proteome</keyword>
<keyword evidence="2" id="KW-0472">Membrane</keyword>
<evidence type="ECO:0000256" key="2">
    <source>
        <dbReference type="SAM" id="Phobius"/>
    </source>
</evidence>
<dbReference type="Proteomes" id="UP000582974">
    <property type="component" value="Unassembled WGS sequence"/>
</dbReference>
<dbReference type="Pfam" id="PF12028">
    <property type="entry name" value="DUF3515"/>
    <property type="match status" value="1"/>
</dbReference>
<gene>
    <name evidence="3" type="ORF">H0B56_05400</name>
</gene>
<sequence>MPDDTDRSDDSAPPRALLVVAAALALALAAAAAVIGLVYGSDAEDEHAEDDSALAVPGVPAPDAGARACGSVLDATPDRLPIDGDGDGTADRRELAEPAPPATTAWGLDDPIVLRCGVEQPGELAPDSPLRAVNGVEWLPVEGAGSHTWYAVDRDVYIALTVPDSAGTGPLQVMSETIAETLEARPVEVE</sequence>
<keyword evidence="2" id="KW-1133">Transmembrane helix</keyword>
<keyword evidence="2" id="KW-0812">Transmembrane</keyword>
<accession>A0A837ZXS9</accession>